<reference evidence="1 2" key="1">
    <citation type="submission" date="2014-08" db="EMBL/GenBank/DDBJ databases">
        <title>Complete genome sequence of Corynebacterium flavescens OJ8(T)(=DSM 20296(T)), isolated from cheese.</title>
        <authorList>
            <person name="Ruckert C."/>
            <person name="Albersmeier A."/>
            <person name="Winkler A."/>
            <person name="Kalinowski J."/>
        </authorList>
    </citation>
    <scope>NUCLEOTIDE SEQUENCE [LARGE SCALE GENOMIC DNA]</scope>
    <source>
        <strain evidence="1 2">OJ8</strain>
    </source>
</reference>
<dbReference type="Proteomes" id="UP000185479">
    <property type="component" value="Chromosome"/>
</dbReference>
<proteinExistence type="predicted"/>
<sequence length="85" mass="9079">MHVVIEELGVLGHFRHSFAVPQPPLHAVIALDVLWRRRGAGAKVTDVIDWALPFGVGIIEGPVLAIGRKPRLFGSLAVPGLGGQK</sequence>
<name>A0A1L7CNC6_CORFL</name>
<dbReference type="AlphaFoldDB" id="A0A1L7CNC6"/>
<organism evidence="1 2">
    <name type="scientific">Corynebacterium flavescens</name>
    <dbReference type="NCBI Taxonomy" id="28028"/>
    <lineage>
        <taxon>Bacteria</taxon>
        <taxon>Bacillati</taxon>
        <taxon>Actinomycetota</taxon>
        <taxon>Actinomycetes</taxon>
        <taxon>Mycobacteriales</taxon>
        <taxon>Corynebacteriaceae</taxon>
        <taxon>Corynebacterium</taxon>
    </lineage>
</organism>
<dbReference type="KEGG" id="cfc:CFLV_09105"/>
<keyword evidence="2" id="KW-1185">Reference proteome</keyword>
<evidence type="ECO:0000313" key="1">
    <source>
        <dbReference type="EMBL" id="APT87329.1"/>
    </source>
</evidence>
<gene>
    <name evidence="1" type="ORF">CFLV_09105</name>
</gene>
<dbReference type="EMBL" id="CP009246">
    <property type="protein sequence ID" value="APT87329.1"/>
    <property type="molecule type" value="Genomic_DNA"/>
</dbReference>
<accession>A0A1L7CNC6</accession>
<evidence type="ECO:0000313" key="2">
    <source>
        <dbReference type="Proteomes" id="UP000185479"/>
    </source>
</evidence>
<protein>
    <submittedName>
        <fullName evidence="1">Uncharacterized protein</fullName>
    </submittedName>
</protein>